<reference evidence="4 5" key="1">
    <citation type="journal article" date="2019" name="Nat. Ecol. Evol.">
        <title>Megaphylogeny resolves global patterns of mushroom evolution.</title>
        <authorList>
            <person name="Varga T."/>
            <person name="Krizsan K."/>
            <person name="Foldi C."/>
            <person name="Dima B."/>
            <person name="Sanchez-Garcia M."/>
            <person name="Sanchez-Ramirez S."/>
            <person name="Szollosi G.J."/>
            <person name="Szarkandi J.G."/>
            <person name="Papp V."/>
            <person name="Albert L."/>
            <person name="Andreopoulos W."/>
            <person name="Angelini C."/>
            <person name="Antonin V."/>
            <person name="Barry K.W."/>
            <person name="Bougher N.L."/>
            <person name="Buchanan P."/>
            <person name="Buyck B."/>
            <person name="Bense V."/>
            <person name="Catcheside P."/>
            <person name="Chovatia M."/>
            <person name="Cooper J."/>
            <person name="Damon W."/>
            <person name="Desjardin D."/>
            <person name="Finy P."/>
            <person name="Geml J."/>
            <person name="Haridas S."/>
            <person name="Hughes K."/>
            <person name="Justo A."/>
            <person name="Karasinski D."/>
            <person name="Kautmanova I."/>
            <person name="Kiss B."/>
            <person name="Kocsube S."/>
            <person name="Kotiranta H."/>
            <person name="LaButti K.M."/>
            <person name="Lechner B.E."/>
            <person name="Liimatainen K."/>
            <person name="Lipzen A."/>
            <person name="Lukacs Z."/>
            <person name="Mihaltcheva S."/>
            <person name="Morgado L.N."/>
            <person name="Niskanen T."/>
            <person name="Noordeloos M.E."/>
            <person name="Ohm R.A."/>
            <person name="Ortiz-Santana B."/>
            <person name="Ovrebo C."/>
            <person name="Racz N."/>
            <person name="Riley R."/>
            <person name="Savchenko A."/>
            <person name="Shiryaev A."/>
            <person name="Soop K."/>
            <person name="Spirin V."/>
            <person name="Szebenyi C."/>
            <person name="Tomsovsky M."/>
            <person name="Tulloss R.E."/>
            <person name="Uehling J."/>
            <person name="Grigoriev I.V."/>
            <person name="Vagvolgyi C."/>
            <person name="Papp T."/>
            <person name="Martin F.M."/>
            <person name="Miettinen O."/>
            <person name="Hibbett D.S."/>
            <person name="Nagy L.G."/>
        </authorList>
    </citation>
    <scope>NUCLEOTIDE SEQUENCE [LARGE SCALE GENOMIC DNA]</scope>
    <source>
        <strain evidence="4 5">CBS 962.96</strain>
    </source>
</reference>
<dbReference type="PANTHER" id="PTHR24321">
    <property type="entry name" value="DEHYDROGENASES, SHORT CHAIN"/>
    <property type="match status" value="1"/>
</dbReference>
<gene>
    <name evidence="4" type="ORF">K435DRAFT_680999</name>
</gene>
<dbReference type="GO" id="GO:0016491">
    <property type="term" value="F:oxidoreductase activity"/>
    <property type="evidence" value="ECO:0007669"/>
    <property type="project" value="UniProtKB-KW"/>
</dbReference>
<accession>A0A4S8LFS6</accession>
<keyword evidence="3" id="KW-0560">Oxidoreductase</keyword>
<dbReference type="Proteomes" id="UP000297245">
    <property type="component" value="Unassembled WGS sequence"/>
</dbReference>
<dbReference type="FunFam" id="3.40.50.720:FF:000084">
    <property type="entry name" value="Short-chain dehydrogenase reductase"/>
    <property type="match status" value="1"/>
</dbReference>
<proteinExistence type="inferred from homology"/>
<dbReference type="AlphaFoldDB" id="A0A4S8LFS6"/>
<comment type="similarity">
    <text evidence="1">Belongs to the short-chain dehydrogenases/reductases (SDR) family.</text>
</comment>
<dbReference type="InterPro" id="IPR002347">
    <property type="entry name" value="SDR_fam"/>
</dbReference>
<evidence type="ECO:0000256" key="2">
    <source>
        <dbReference type="ARBA" id="ARBA00022857"/>
    </source>
</evidence>
<evidence type="ECO:0000313" key="4">
    <source>
        <dbReference type="EMBL" id="THU87857.1"/>
    </source>
</evidence>
<dbReference type="InterPro" id="IPR036291">
    <property type="entry name" value="NAD(P)-bd_dom_sf"/>
</dbReference>
<dbReference type="CDD" id="cd05233">
    <property type="entry name" value="SDR_c"/>
    <property type="match status" value="1"/>
</dbReference>
<dbReference type="SUPFAM" id="SSF51735">
    <property type="entry name" value="NAD(P)-binding Rossmann-fold domains"/>
    <property type="match status" value="1"/>
</dbReference>
<dbReference type="Gene3D" id="3.40.50.720">
    <property type="entry name" value="NAD(P)-binding Rossmann-like Domain"/>
    <property type="match status" value="1"/>
</dbReference>
<keyword evidence="5" id="KW-1185">Reference proteome</keyword>
<dbReference type="PROSITE" id="PS00061">
    <property type="entry name" value="ADH_SHORT"/>
    <property type="match status" value="1"/>
</dbReference>
<evidence type="ECO:0000256" key="1">
    <source>
        <dbReference type="ARBA" id="ARBA00006484"/>
    </source>
</evidence>
<dbReference type="Pfam" id="PF13561">
    <property type="entry name" value="adh_short_C2"/>
    <property type="match status" value="1"/>
</dbReference>
<dbReference type="PANTHER" id="PTHR24321:SF8">
    <property type="entry name" value="ESTRADIOL 17-BETA-DEHYDROGENASE 8-RELATED"/>
    <property type="match status" value="1"/>
</dbReference>
<dbReference type="InterPro" id="IPR020904">
    <property type="entry name" value="Sc_DH/Rdtase_CS"/>
</dbReference>
<sequence length="259" mass="27181">MSATTNSPVLQGRTALITGAAQGMGEAMARLFAKVGINVVLSDLKEEQGRKVAEEINAAGGNAIFVTCDVTKSDQLKALVEAAVEKYGKLDIAVNNAAFPTDTSPINELDEERFERLIAVNLKGVAYGMKWESQQMIKQGHGGVIINIGSVTSLRTVARGPAYTASKHAVVGLTKSGARDLGKHKIRVNAVLPGATKTAFSLEWMKNANVTEEQLAADRSLLGHIGVPEDTAQAALYLISAPYATGTLLSVDGGAASSM</sequence>
<name>A0A4S8LFS6_DENBC</name>
<organism evidence="4 5">
    <name type="scientific">Dendrothele bispora (strain CBS 962.96)</name>
    <dbReference type="NCBI Taxonomy" id="1314807"/>
    <lineage>
        <taxon>Eukaryota</taxon>
        <taxon>Fungi</taxon>
        <taxon>Dikarya</taxon>
        <taxon>Basidiomycota</taxon>
        <taxon>Agaricomycotina</taxon>
        <taxon>Agaricomycetes</taxon>
        <taxon>Agaricomycetidae</taxon>
        <taxon>Agaricales</taxon>
        <taxon>Agaricales incertae sedis</taxon>
        <taxon>Dendrothele</taxon>
    </lineage>
</organism>
<dbReference type="OrthoDB" id="417891at2759"/>
<dbReference type="PRINTS" id="PR00081">
    <property type="entry name" value="GDHRDH"/>
</dbReference>
<evidence type="ECO:0000313" key="5">
    <source>
        <dbReference type="Proteomes" id="UP000297245"/>
    </source>
</evidence>
<dbReference type="NCBIfam" id="NF005559">
    <property type="entry name" value="PRK07231.1"/>
    <property type="match status" value="1"/>
</dbReference>
<keyword evidence="2" id="KW-0521">NADP</keyword>
<protein>
    <submittedName>
        <fullName evidence="4">NAD(P)-binding protein</fullName>
    </submittedName>
</protein>
<evidence type="ECO:0000256" key="3">
    <source>
        <dbReference type="ARBA" id="ARBA00023002"/>
    </source>
</evidence>
<dbReference type="PRINTS" id="PR00080">
    <property type="entry name" value="SDRFAMILY"/>
</dbReference>
<dbReference type="EMBL" id="ML179432">
    <property type="protein sequence ID" value="THU87857.1"/>
    <property type="molecule type" value="Genomic_DNA"/>
</dbReference>